<accession>A0ABP7DMQ3</accession>
<dbReference type="RefSeq" id="WP_344812742.1">
    <property type="nucleotide sequence ID" value="NZ_BAAAYX010000009.1"/>
</dbReference>
<dbReference type="Gene3D" id="1.25.40.10">
    <property type="entry name" value="Tetratricopeptide repeat domain"/>
    <property type="match status" value="2"/>
</dbReference>
<dbReference type="SUPFAM" id="SSF52540">
    <property type="entry name" value="P-loop containing nucleoside triphosphate hydrolases"/>
    <property type="match status" value="1"/>
</dbReference>
<gene>
    <name evidence="5" type="ORF">GCM10022204_25490</name>
</gene>
<dbReference type="EMBL" id="BAAAYX010000009">
    <property type="protein sequence ID" value="GAA3706580.1"/>
    <property type="molecule type" value="Genomic_DNA"/>
</dbReference>
<feature type="domain" description="HTH luxR-type" evidence="4">
    <location>
        <begin position="897"/>
        <end position="962"/>
    </location>
</feature>
<dbReference type="SUPFAM" id="SSF46894">
    <property type="entry name" value="C-terminal effector domain of the bipartite response regulators"/>
    <property type="match status" value="1"/>
</dbReference>
<dbReference type="Proteomes" id="UP001500051">
    <property type="component" value="Unassembled WGS sequence"/>
</dbReference>
<evidence type="ECO:0000259" key="4">
    <source>
        <dbReference type="PROSITE" id="PS50043"/>
    </source>
</evidence>
<dbReference type="Pfam" id="PF00196">
    <property type="entry name" value="GerE"/>
    <property type="match status" value="1"/>
</dbReference>
<dbReference type="InterPro" id="IPR000792">
    <property type="entry name" value="Tscrpt_reg_LuxR_C"/>
</dbReference>
<organism evidence="5 6">
    <name type="scientific">Microlunatus aurantiacus</name>
    <dbReference type="NCBI Taxonomy" id="446786"/>
    <lineage>
        <taxon>Bacteria</taxon>
        <taxon>Bacillati</taxon>
        <taxon>Actinomycetota</taxon>
        <taxon>Actinomycetes</taxon>
        <taxon>Propionibacteriales</taxon>
        <taxon>Propionibacteriaceae</taxon>
        <taxon>Microlunatus</taxon>
    </lineage>
</organism>
<dbReference type="SUPFAM" id="SSF48452">
    <property type="entry name" value="TPR-like"/>
    <property type="match status" value="2"/>
</dbReference>
<dbReference type="SMART" id="SM00421">
    <property type="entry name" value="HTH_LUXR"/>
    <property type="match status" value="1"/>
</dbReference>
<feature type="compositionally biased region" description="Low complexity" evidence="3">
    <location>
        <begin position="7"/>
        <end position="25"/>
    </location>
</feature>
<keyword evidence="2" id="KW-0067">ATP-binding</keyword>
<keyword evidence="6" id="KW-1185">Reference proteome</keyword>
<keyword evidence="1" id="KW-0547">Nucleotide-binding</keyword>
<dbReference type="PANTHER" id="PTHR16305">
    <property type="entry name" value="TESTICULAR SOLUBLE ADENYLYL CYCLASE"/>
    <property type="match status" value="1"/>
</dbReference>
<name>A0ABP7DMQ3_9ACTN</name>
<feature type="compositionally biased region" description="Pro residues" evidence="3">
    <location>
        <begin position="26"/>
        <end position="47"/>
    </location>
</feature>
<feature type="region of interest" description="Disordered" evidence="3">
    <location>
        <begin position="1"/>
        <end position="60"/>
    </location>
</feature>
<dbReference type="InterPro" id="IPR041664">
    <property type="entry name" value="AAA_16"/>
</dbReference>
<dbReference type="InterPro" id="IPR011990">
    <property type="entry name" value="TPR-like_helical_dom_sf"/>
</dbReference>
<dbReference type="PANTHER" id="PTHR16305:SF35">
    <property type="entry name" value="TRANSCRIPTIONAL ACTIVATOR DOMAIN"/>
    <property type="match status" value="1"/>
</dbReference>
<proteinExistence type="predicted"/>
<protein>
    <recommendedName>
        <fullName evidence="4">HTH luxR-type domain-containing protein</fullName>
    </recommendedName>
</protein>
<comment type="caution">
    <text evidence="5">The sequence shown here is derived from an EMBL/GenBank/DDBJ whole genome shotgun (WGS) entry which is preliminary data.</text>
</comment>
<dbReference type="InterPro" id="IPR027417">
    <property type="entry name" value="P-loop_NTPase"/>
</dbReference>
<dbReference type="PRINTS" id="PR00038">
    <property type="entry name" value="HTHLUXR"/>
</dbReference>
<dbReference type="Gene3D" id="1.10.10.10">
    <property type="entry name" value="Winged helix-like DNA-binding domain superfamily/Winged helix DNA-binding domain"/>
    <property type="match status" value="1"/>
</dbReference>
<sequence length="979" mass="103749">MVRQLNPRSAGSSPGSGARPAGPTSTVPPGPTSTVPPGPTSTVPPGPAATAPSGGAPGLVGRRAELDRLRDLLSEVGRDGSRLALVGGDAGSGKTTVVDAFVGGLSGSPAGPAAAGRDPGAQVIRGQCVPLGGDGLPYAPIVGALRELIVRHGRDQVLEWAGASRVGLGALLPDLVAPPAEPEALRLQLFEAVARLWESAAQTGALVVVIEDLHWADESTRHLLRFLTGALSDAPVLVVATYRTDELDRRHPLRPFLAEVGRLAGVTRLEIGGLARPEVAELLTRLLGRTPSAVAIDLVHRRSEGLPYFVTELASSTARGCVDMPDTLRDALNVRIQRLSDRAQETLQVAAVAGPRVEHALLEQVSDRTPAELDTDLREAVDAGVLVVDDDGYVFRHALLREVAHEDMLPGRHTRLHARLAALLEERPSLAPGTASVEIAHHWSAAHDADKAFRWSLTAAARDAGEIERSLALTKQALAETPDDAPVADRVRRWTERGQRLSSLMRPGAAEALQTAADLLPADAEPKARAKVLNQLAMVATLAGDDATRVAREAVAAAVASVSPVTESHARNTLGVCLVIRGDEDAGLEQLVRAGELGRGSRGAMLRFHINYSDALHLVGRYAEAVEQAMAGVEVAADLGLERSTGAMLAGNAAEPLLALGEWDRASQLIERSLELDPAAHHRAHLRLLQCWLRLMTGRPEEAEMILTEFRGLISGPQVAPQYASQVIRLDVELALAAGDVDRAWADLEIAFAHWDRYHLAHCYPLLWLAARTAGSSDPAAVGPRVARVRSLLGATRPVRARQIWAPVIEAELADTAEAWQEVWERTTTTETPSSLRPYVGERLAQHLVARRERGEARAVLTAAIEVADRLGAAPLRSRLAGLSVRAGLQGAAVGGTAGALTGLTAREREVLRLVAAGRTNGEIGTQLFISTKTASVHVSNILAKLGVGARGEAAAIAYRDGLLDESETDGTLARRRPA</sequence>
<evidence type="ECO:0000313" key="6">
    <source>
        <dbReference type="Proteomes" id="UP001500051"/>
    </source>
</evidence>
<reference evidence="6" key="1">
    <citation type="journal article" date="2019" name="Int. J. Syst. Evol. Microbiol.">
        <title>The Global Catalogue of Microorganisms (GCM) 10K type strain sequencing project: providing services to taxonomists for standard genome sequencing and annotation.</title>
        <authorList>
            <consortium name="The Broad Institute Genomics Platform"/>
            <consortium name="The Broad Institute Genome Sequencing Center for Infectious Disease"/>
            <person name="Wu L."/>
            <person name="Ma J."/>
        </authorList>
    </citation>
    <scope>NUCLEOTIDE SEQUENCE [LARGE SCALE GENOMIC DNA]</scope>
    <source>
        <strain evidence="6">JCM 16548</strain>
    </source>
</reference>
<evidence type="ECO:0000256" key="3">
    <source>
        <dbReference type="SAM" id="MobiDB-lite"/>
    </source>
</evidence>
<evidence type="ECO:0000313" key="5">
    <source>
        <dbReference type="EMBL" id="GAA3706580.1"/>
    </source>
</evidence>
<evidence type="ECO:0000256" key="2">
    <source>
        <dbReference type="ARBA" id="ARBA00022840"/>
    </source>
</evidence>
<dbReference type="PROSITE" id="PS50043">
    <property type="entry name" value="HTH_LUXR_2"/>
    <property type="match status" value="1"/>
</dbReference>
<dbReference type="CDD" id="cd06170">
    <property type="entry name" value="LuxR_C_like"/>
    <property type="match status" value="1"/>
</dbReference>
<dbReference type="InterPro" id="IPR036388">
    <property type="entry name" value="WH-like_DNA-bd_sf"/>
</dbReference>
<dbReference type="Pfam" id="PF13191">
    <property type="entry name" value="AAA_16"/>
    <property type="match status" value="1"/>
</dbReference>
<evidence type="ECO:0000256" key="1">
    <source>
        <dbReference type="ARBA" id="ARBA00022741"/>
    </source>
</evidence>
<dbReference type="InterPro" id="IPR016032">
    <property type="entry name" value="Sig_transdc_resp-reg_C-effctor"/>
</dbReference>